<comment type="caution">
    <text evidence="4">The sequence shown here is derived from an EMBL/GenBank/DDBJ whole genome shotgun (WGS) entry which is preliminary data.</text>
</comment>
<evidence type="ECO:0000256" key="1">
    <source>
        <dbReference type="SAM" id="MobiDB-lite"/>
    </source>
</evidence>
<dbReference type="Proteomes" id="UP000548476">
    <property type="component" value="Unassembled WGS sequence"/>
</dbReference>
<proteinExistence type="predicted"/>
<evidence type="ECO:0000313" key="4">
    <source>
        <dbReference type="EMBL" id="MBB6033137.1"/>
    </source>
</evidence>
<reference evidence="4 5" key="1">
    <citation type="submission" date="2020-08" db="EMBL/GenBank/DDBJ databases">
        <title>Genomic Encyclopedia of Type Strains, Phase IV (KMG-IV): sequencing the most valuable type-strain genomes for metagenomic binning, comparative biology and taxonomic classification.</title>
        <authorList>
            <person name="Goeker M."/>
        </authorList>
    </citation>
    <scope>NUCLEOTIDE SEQUENCE [LARGE SCALE GENOMIC DNA]</scope>
    <source>
        <strain evidence="4 5">YIM 65646</strain>
    </source>
</reference>
<evidence type="ECO:0000313" key="5">
    <source>
        <dbReference type="Proteomes" id="UP000548476"/>
    </source>
</evidence>
<keyword evidence="2" id="KW-0732">Signal</keyword>
<feature type="domain" description="AB hydrolase-1" evidence="3">
    <location>
        <begin position="83"/>
        <end position="329"/>
    </location>
</feature>
<organism evidence="4 5">
    <name type="scientific">Phytomonospora endophytica</name>
    <dbReference type="NCBI Taxonomy" id="714109"/>
    <lineage>
        <taxon>Bacteria</taxon>
        <taxon>Bacillati</taxon>
        <taxon>Actinomycetota</taxon>
        <taxon>Actinomycetes</taxon>
        <taxon>Micromonosporales</taxon>
        <taxon>Micromonosporaceae</taxon>
        <taxon>Phytomonospora</taxon>
    </lineage>
</organism>
<dbReference type="SUPFAM" id="SSF53474">
    <property type="entry name" value="alpha/beta-Hydrolases"/>
    <property type="match status" value="1"/>
</dbReference>
<feature type="signal peptide" evidence="2">
    <location>
        <begin position="1"/>
        <end position="27"/>
    </location>
</feature>
<dbReference type="RefSeq" id="WP_260336935.1">
    <property type="nucleotide sequence ID" value="NZ_BONT01000023.1"/>
</dbReference>
<keyword evidence="5" id="KW-1185">Reference proteome</keyword>
<protein>
    <submittedName>
        <fullName evidence="4">Pimeloyl-ACP methyl ester carboxylesterase</fullName>
    </submittedName>
</protein>
<dbReference type="Pfam" id="PF12697">
    <property type="entry name" value="Abhydrolase_6"/>
    <property type="match status" value="1"/>
</dbReference>
<feature type="chain" id="PRO_5032365435" evidence="2">
    <location>
        <begin position="28"/>
        <end position="346"/>
    </location>
</feature>
<evidence type="ECO:0000256" key="2">
    <source>
        <dbReference type="SAM" id="SignalP"/>
    </source>
</evidence>
<dbReference type="InterPro" id="IPR029058">
    <property type="entry name" value="AB_hydrolase_fold"/>
</dbReference>
<dbReference type="AlphaFoldDB" id="A0A841FJ09"/>
<dbReference type="Gene3D" id="3.40.50.1820">
    <property type="entry name" value="alpha/beta hydrolase"/>
    <property type="match status" value="1"/>
</dbReference>
<dbReference type="EMBL" id="JACHGT010000002">
    <property type="protein sequence ID" value="MBB6033137.1"/>
    <property type="molecule type" value="Genomic_DNA"/>
</dbReference>
<name>A0A841FJ09_9ACTN</name>
<dbReference type="InterPro" id="IPR000073">
    <property type="entry name" value="AB_hydrolase_1"/>
</dbReference>
<gene>
    <name evidence="4" type="ORF">HNR73_000984</name>
</gene>
<accession>A0A841FJ09</accession>
<evidence type="ECO:0000259" key="3">
    <source>
        <dbReference type="Pfam" id="PF12697"/>
    </source>
</evidence>
<dbReference type="GO" id="GO:0003824">
    <property type="term" value="F:catalytic activity"/>
    <property type="evidence" value="ECO:0007669"/>
    <property type="project" value="UniProtKB-ARBA"/>
</dbReference>
<sequence>MTRPRLISALALLAIAVPLLAAAPASATPTESTPTNTTPTNTTPATCRERTVPVALTPGAPADQTVAGTLCSPRGAHPDTVQLLLPGGTYDRSYWTMRGDPRGPSYVEYMSRAGHATFAMDRLGTGASAAPHSSRFAPDSHRDSVHQVVLELRRTYARVVLVGNSLGSTLARMVAEEWPGDVDGLVLTGESSTPNWDAFAELGAAYVPASRDPRVAGRGLDDGYTSLPIGGKSAWMYHRPTASPLVMAFDELTGEPDVFAMGDAGVGGDIDVPVYVIVGEFDRFLCGPGATDCSSSAALLAGERPHYPADAKLEALVVADTGHVLNLHRTAATWFAEVDDWLDRNI</sequence>
<feature type="region of interest" description="Disordered" evidence="1">
    <location>
        <begin position="26"/>
        <end position="45"/>
    </location>
</feature>